<evidence type="ECO:0000313" key="2">
    <source>
        <dbReference type="Proteomes" id="UP001596548"/>
    </source>
</evidence>
<dbReference type="EMBL" id="JBHTBJ010000025">
    <property type="protein sequence ID" value="MFC7277703.1"/>
    <property type="molecule type" value="Genomic_DNA"/>
</dbReference>
<sequence>MNGAVLAGILDVASADDVLRLAFEEAQQRGADLRVMATAPHAELTDTVDRWSAKYPDVPVSVVIRHVIDPAITLAAATRTCCLAVLARPTDTRATAVVRAVARRAGCPLVIA</sequence>
<dbReference type="RefSeq" id="WP_378973636.1">
    <property type="nucleotide sequence ID" value="NZ_JBHTBJ010000025.1"/>
</dbReference>
<evidence type="ECO:0008006" key="3">
    <source>
        <dbReference type="Google" id="ProtNLM"/>
    </source>
</evidence>
<reference evidence="2" key="1">
    <citation type="journal article" date="2019" name="Int. J. Syst. Evol. Microbiol.">
        <title>The Global Catalogue of Microorganisms (GCM) 10K type strain sequencing project: providing services to taxonomists for standard genome sequencing and annotation.</title>
        <authorList>
            <consortium name="The Broad Institute Genomics Platform"/>
            <consortium name="The Broad Institute Genome Sequencing Center for Infectious Disease"/>
            <person name="Wu L."/>
            <person name="Ma J."/>
        </authorList>
    </citation>
    <scope>NUCLEOTIDE SEQUENCE [LARGE SCALE GENOMIC DNA]</scope>
    <source>
        <strain evidence="2">XZYJT-10</strain>
    </source>
</reference>
<protein>
    <recommendedName>
        <fullName evidence="3">Universal stress protein family protein</fullName>
    </recommendedName>
</protein>
<evidence type="ECO:0000313" key="1">
    <source>
        <dbReference type="EMBL" id="MFC7277703.1"/>
    </source>
</evidence>
<keyword evidence="2" id="KW-1185">Reference proteome</keyword>
<proteinExistence type="predicted"/>
<dbReference type="Gene3D" id="3.40.50.12370">
    <property type="match status" value="1"/>
</dbReference>
<organism evidence="1 2">
    <name type="scientific">Paractinoplanes rhizophilus</name>
    <dbReference type="NCBI Taxonomy" id="1416877"/>
    <lineage>
        <taxon>Bacteria</taxon>
        <taxon>Bacillati</taxon>
        <taxon>Actinomycetota</taxon>
        <taxon>Actinomycetes</taxon>
        <taxon>Micromonosporales</taxon>
        <taxon>Micromonosporaceae</taxon>
        <taxon>Paractinoplanes</taxon>
    </lineage>
</organism>
<accession>A0ABW2HWY0</accession>
<comment type="caution">
    <text evidence="1">The sequence shown here is derived from an EMBL/GenBank/DDBJ whole genome shotgun (WGS) entry which is preliminary data.</text>
</comment>
<name>A0ABW2HWY0_9ACTN</name>
<dbReference type="Proteomes" id="UP001596548">
    <property type="component" value="Unassembled WGS sequence"/>
</dbReference>
<gene>
    <name evidence="1" type="ORF">ACFQS1_27250</name>
</gene>